<dbReference type="Proteomes" id="UP000292003">
    <property type="component" value="Unassembled WGS sequence"/>
</dbReference>
<keyword evidence="4" id="KW-1185">Reference proteome</keyword>
<gene>
    <name evidence="3" type="ORF">EWH70_14915</name>
</gene>
<dbReference type="Gene3D" id="3.90.1200.10">
    <property type="match status" value="1"/>
</dbReference>
<dbReference type="InterPro" id="IPR011009">
    <property type="entry name" value="Kinase-like_dom_sf"/>
</dbReference>
<evidence type="ECO:0000256" key="1">
    <source>
        <dbReference type="SAM" id="MobiDB-lite"/>
    </source>
</evidence>
<dbReference type="RefSeq" id="WP_130475989.1">
    <property type="nucleotide sequence ID" value="NZ_SFCC01000007.1"/>
</dbReference>
<evidence type="ECO:0000313" key="4">
    <source>
        <dbReference type="Proteomes" id="UP000292003"/>
    </source>
</evidence>
<dbReference type="GO" id="GO:0016740">
    <property type="term" value="F:transferase activity"/>
    <property type="evidence" value="ECO:0007669"/>
    <property type="project" value="UniProtKB-KW"/>
</dbReference>
<accession>A0A4V2ELW5</accession>
<keyword evidence="3" id="KW-0808">Transferase</keyword>
<sequence length="388" mass="41778">MSVIAGRPTGAEREPRFGSRFEPGDLAGEPALTTLLSDLGLGRFEPDRLESYGGRNDNWAGATTSGRPVFVKKIPRDTGAPFDGFTRSIAFETNRAAGGGPPSPACLGWHAASGVLVFELVAGARSGAELLADGKFEPRHSRQAGRATARLHQLPVDPANVDSSACPLPSVDWLTALPWNVFATSSMAQLEALRIMQDDHEFGDAVRRLRQGEKRAPAVPIHADLRLDQLLVCADGQVSLVDWEEFRLGDPARDVGTVVGEFLYQMTAAIRLDEPADADTGTGMGSKVTDDDIVNRCIAGLRRQRPLVREFCAGYREVREFSGDDAVRATAFAGWHLFDRLYVSAREKSRLSPLNRAAAGVGRTVMLRASDAAGLLGLSPVDGSGERR</sequence>
<comment type="caution">
    <text evidence="3">The sequence shown here is derived from an EMBL/GenBank/DDBJ whole genome shotgun (WGS) entry which is preliminary data.</text>
</comment>
<dbReference type="EMBL" id="SFCC01000007">
    <property type="protein sequence ID" value="RZQ62985.1"/>
    <property type="molecule type" value="Genomic_DNA"/>
</dbReference>
<dbReference type="AlphaFoldDB" id="A0A4V2ELW5"/>
<proteinExistence type="predicted"/>
<organism evidence="3 4">
    <name type="scientific">Amycolatopsis suaedae</name>
    <dbReference type="NCBI Taxonomy" id="2510978"/>
    <lineage>
        <taxon>Bacteria</taxon>
        <taxon>Bacillati</taxon>
        <taxon>Actinomycetota</taxon>
        <taxon>Actinomycetes</taxon>
        <taxon>Pseudonocardiales</taxon>
        <taxon>Pseudonocardiaceae</taxon>
        <taxon>Amycolatopsis</taxon>
    </lineage>
</organism>
<feature type="compositionally biased region" description="Basic and acidic residues" evidence="1">
    <location>
        <begin position="10"/>
        <end position="23"/>
    </location>
</feature>
<dbReference type="NCBIfam" id="NF038156">
    <property type="entry name" value="lant_syn_V_LxmK"/>
    <property type="match status" value="1"/>
</dbReference>
<protein>
    <submittedName>
        <fullName evidence="3">Aminoglycoside phosphotransferase family protein</fullName>
    </submittedName>
</protein>
<evidence type="ECO:0000313" key="3">
    <source>
        <dbReference type="EMBL" id="RZQ62985.1"/>
    </source>
</evidence>
<feature type="domain" description="Aminoglycoside phosphotransferase" evidence="2">
    <location>
        <begin position="55"/>
        <end position="274"/>
    </location>
</feature>
<dbReference type="Pfam" id="PF01636">
    <property type="entry name" value="APH"/>
    <property type="match status" value="1"/>
</dbReference>
<evidence type="ECO:0000259" key="2">
    <source>
        <dbReference type="Pfam" id="PF01636"/>
    </source>
</evidence>
<feature type="region of interest" description="Disordered" evidence="1">
    <location>
        <begin position="1"/>
        <end position="24"/>
    </location>
</feature>
<dbReference type="OrthoDB" id="2410440at2"/>
<dbReference type="InterPro" id="IPR002575">
    <property type="entry name" value="Aminoglycoside_PTrfase"/>
</dbReference>
<dbReference type="SUPFAM" id="SSF56112">
    <property type="entry name" value="Protein kinase-like (PK-like)"/>
    <property type="match status" value="1"/>
</dbReference>
<reference evidence="3 4" key="1">
    <citation type="submission" date="2019-02" db="EMBL/GenBank/DDBJ databases">
        <title>Draft genome sequence of Amycolatopsis sp. 8-3EHSu isolated from roots of Suaeda maritima.</title>
        <authorList>
            <person name="Duangmal K."/>
            <person name="Chantavorakit T."/>
        </authorList>
    </citation>
    <scope>NUCLEOTIDE SEQUENCE [LARGE SCALE GENOMIC DNA]</scope>
    <source>
        <strain evidence="3 4">8-3EHSu</strain>
    </source>
</reference>
<name>A0A4V2ELW5_9PSEU</name>